<dbReference type="PROSITE" id="PS50927">
    <property type="entry name" value="BULB_LECTIN"/>
    <property type="match status" value="1"/>
</dbReference>
<dbReference type="FunFam" id="3.30.200.20:FF:000250">
    <property type="entry name" value="Serine/threonine-protein kinase"/>
    <property type="match status" value="1"/>
</dbReference>
<dbReference type="GO" id="GO:0048544">
    <property type="term" value="P:recognition of pollen"/>
    <property type="evidence" value="ECO:0007669"/>
    <property type="project" value="InterPro"/>
</dbReference>
<evidence type="ECO:0000256" key="3">
    <source>
        <dbReference type="ARBA" id="ARBA00022536"/>
    </source>
</evidence>
<comment type="subcellular location">
    <subcellularLocation>
        <location evidence="1">Membrane</location>
        <topology evidence="1">Single-pass type I membrane protein</topology>
    </subcellularLocation>
</comment>
<dbReference type="InterPro" id="IPR024171">
    <property type="entry name" value="SRK-like_kinase"/>
</dbReference>
<evidence type="ECO:0000256" key="11">
    <source>
        <dbReference type="ARBA" id="ARBA00023136"/>
    </source>
</evidence>
<dbReference type="EMBL" id="PQIB02000005">
    <property type="protein sequence ID" value="RLN15874.1"/>
    <property type="molecule type" value="Genomic_DNA"/>
</dbReference>
<keyword evidence="11 19" id="KW-0472">Membrane</keyword>
<feature type="domain" description="Bulb-type lectin" evidence="21">
    <location>
        <begin position="59"/>
        <end position="189"/>
    </location>
</feature>
<keyword evidence="6" id="KW-0732">Signal</keyword>
<feature type="domain" description="Protein kinase" evidence="20">
    <location>
        <begin position="538"/>
        <end position="810"/>
    </location>
</feature>
<keyword evidence="24" id="KW-1185">Reference proteome</keyword>
<keyword evidence="3" id="KW-0245">EGF-like domain</keyword>
<evidence type="ECO:0000259" key="22">
    <source>
        <dbReference type="PROSITE" id="PS50948"/>
    </source>
</evidence>
<evidence type="ECO:0000256" key="19">
    <source>
        <dbReference type="SAM" id="Phobius"/>
    </source>
</evidence>
<evidence type="ECO:0000256" key="14">
    <source>
        <dbReference type="ARBA" id="ARBA00023180"/>
    </source>
</evidence>
<evidence type="ECO:0000256" key="13">
    <source>
        <dbReference type="ARBA" id="ARBA00023170"/>
    </source>
</evidence>
<dbReference type="Gene3D" id="3.30.200.20">
    <property type="entry name" value="Phosphorylase Kinase, domain 1"/>
    <property type="match status" value="1"/>
</dbReference>
<dbReference type="FunFam" id="1.10.510.10:FF:000227">
    <property type="entry name" value="Serine/threonine-protein kinase"/>
    <property type="match status" value="1"/>
</dbReference>
<dbReference type="PROSITE" id="PS00107">
    <property type="entry name" value="PROTEIN_KINASE_ATP"/>
    <property type="match status" value="1"/>
</dbReference>
<dbReference type="GO" id="GO:0004674">
    <property type="term" value="F:protein serine/threonine kinase activity"/>
    <property type="evidence" value="ECO:0007669"/>
    <property type="project" value="UniProtKB-KW"/>
</dbReference>
<evidence type="ECO:0000256" key="4">
    <source>
        <dbReference type="ARBA" id="ARBA00022679"/>
    </source>
</evidence>
<keyword evidence="7 17" id="KW-0547">Nucleotide-binding</keyword>
<dbReference type="Pfam" id="PF00069">
    <property type="entry name" value="Pkinase"/>
    <property type="match status" value="1"/>
</dbReference>
<dbReference type="CDD" id="cd01098">
    <property type="entry name" value="PAN_AP_plant"/>
    <property type="match status" value="1"/>
</dbReference>
<proteinExistence type="inferred from homology"/>
<sequence>MKHDEKLFKADASFLSFFKLGPPAAVNQKHTKSNMPPAYIFVPVSFCILIIAASPCSAADTISAGQPHAPGGEKLVSKNGKFALGFFQRSTGSNSSSTPKWYLGIWFNTVPKLTPAWVANRENPLPNGTLSELIISDDGNLAISIRHNRSILWSSQANTTTNNTVAVLLNSGDLVLSDASNSTTIFWRSFDHMTDTFLPGARMGRSKVTGRWTHGLVSNKNSRDLSPGIYSGHPSPGSADFKLLLSWNSSVTYWSSGQWRGQYFSNMPEMSARYLFLSELISNDQEEYFAYWLKNESMVTRYVLDVSGQAKMMIWSDASEEWISFYPEPGAQCEVYAVCGPFTVCREDMLPFCNCMKGFSIRSQEDWELGDRTGGCNRNIPLNCASSNSSMSGGLTDMFYAMRNVRYPDNAKHNGAGSAEDCERSCLSDCSCYAYSYYDGCRIWNSELLNVAQGYNGSASEGILYLRLAAEEIKTSKHKRGMIVGLVTAATIFTASSLFAIICMFVRRRIRKHSSMKSSNIRGGIVAFRYKDLQHATKNFSEKLGGGSFGSVFKGILPDSTVIAVKRLDGARQGEKEFRAEVRSIGMIQHINLVKLIGFCCQGSKRLLVYEYMPNHSLDAHLFQNSGMSLCWSTRYKIALGVARGLAYLHENCQDCIIHCDIKPQNILLDASFVPKIADFGMAKFVGRDFSRVITTMRGTVGYLAPEWISGVAISSKVDVYSYGMVLLEIIFGRRNSREEYSSDRTYFPVQVVNKLLEGNVQCLMDQNVEDDINLEEVERACRVACWCIQDHESQRVNMGEVVQILEGLIKVDVPPMPKVLEAISGGTDSTISEALRLENQ</sequence>
<keyword evidence="10 19" id="KW-1133">Transmembrane helix</keyword>
<dbReference type="STRING" id="4540.A0A3L6S5J8"/>
<dbReference type="SUPFAM" id="SSF51110">
    <property type="entry name" value="alpha-D-mannose-specific plant lectins"/>
    <property type="match status" value="1"/>
</dbReference>
<comment type="catalytic activity">
    <reaction evidence="15 17">
        <text>L-threonyl-[protein] + ATP = O-phospho-L-threonyl-[protein] + ADP + H(+)</text>
        <dbReference type="Rhea" id="RHEA:46608"/>
        <dbReference type="Rhea" id="RHEA-COMP:11060"/>
        <dbReference type="Rhea" id="RHEA-COMP:11605"/>
        <dbReference type="ChEBI" id="CHEBI:15378"/>
        <dbReference type="ChEBI" id="CHEBI:30013"/>
        <dbReference type="ChEBI" id="CHEBI:30616"/>
        <dbReference type="ChEBI" id="CHEBI:61977"/>
        <dbReference type="ChEBI" id="CHEBI:456216"/>
        <dbReference type="EC" id="2.7.11.1"/>
    </reaction>
</comment>
<dbReference type="InterPro" id="IPR000858">
    <property type="entry name" value="S_locus_glycoprot_dom"/>
</dbReference>
<keyword evidence="5 19" id="KW-0812">Transmembrane</keyword>
<evidence type="ECO:0000256" key="10">
    <source>
        <dbReference type="ARBA" id="ARBA00022989"/>
    </source>
</evidence>
<evidence type="ECO:0000256" key="5">
    <source>
        <dbReference type="ARBA" id="ARBA00022692"/>
    </source>
</evidence>
<dbReference type="PIRSF" id="PIRSF000641">
    <property type="entry name" value="SRK"/>
    <property type="match status" value="1"/>
</dbReference>
<dbReference type="SMART" id="SM00220">
    <property type="entry name" value="S_TKc"/>
    <property type="match status" value="1"/>
</dbReference>
<dbReference type="Gene3D" id="1.10.510.10">
    <property type="entry name" value="Transferase(Phosphotransferase) domain 1"/>
    <property type="match status" value="1"/>
</dbReference>
<dbReference type="PROSITE" id="PS00108">
    <property type="entry name" value="PROTEIN_KINASE_ST"/>
    <property type="match status" value="1"/>
</dbReference>
<keyword evidence="4 17" id="KW-0808">Transferase</keyword>
<dbReference type="PANTHER" id="PTHR47974:SF19">
    <property type="entry name" value="RECEPTOR-LIKE SERINE_THREONINE-PROTEIN KINASE"/>
    <property type="match status" value="1"/>
</dbReference>
<comment type="catalytic activity">
    <reaction evidence="16 17">
        <text>L-seryl-[protein] + ATP = O-phospho-L-seryl-[protein] + ADP + H(+)</text>
        <dbReference type="Rhea" id="RHEA:17989"/>
        <dbReference type="Rhea" id="RHEA-COMP:9863"/>
        <dbReference type="Rhea" id="RHEA-COMP:11604"/>
        <dbReference type="ChEBI" id="CHEBI:15378"/>
        <dbReference type="ChEBI" id="CHEBI:29999"/>
        <dbReference type="ChEBI" id="CHEBI:30616"/>
        <dbReference type="ChEBI" id="CHEBI:83421"/>
        <dbReference type="ChEBI" id="CHEBI:456216"/>
        <dbReference type="EC" id="2.7.11.1"/>
    </reaction>
</comment>
<evidence type="ECO:0000256" key="17">
    <source>
        <dbReference type="PIRNR" id="PIRNR000641"/>
    </source>
</evidence>
<evidence type="ECO:0000256" key="18">
    <source>
        <dbReference type="PROSITE-ProRule" id="PRU10141"/>
    </source>
</evidence>
<dbReference type="CDD" id="cd14066">
    <property type="entry name" value="STKc_IRAK"/>
    <property type="match status" value="1"/>
</dbReference>
<dbReference type="InterPro" id="IPR000719">
    <property type="entry name" value="Prot_kinase_dom"/>
</dbReference>
<evidence type="ECO:0000256" key="12">
    <source>
        <dbReference type="ARBA" id="ARBA00023157"/>
    </source>
</evidence>
<dbReference type="GO" id="GO:0005524">
    <property type="term" value="F:ATP binding"/>
    <property type="evidence" value="ECO:0007669"/>
    <property type="project" value="UniProtKB-UniRule"/>
</dbReference>
<keyword evidence="2 17" id="KW-0723">Serine/threonine-protein kinase</keyword>
<evidence type="ECO:0000256" key="9">
    <source>
        <dbReference type="ARBA" id="ARBA00022840"/>
    </source>
</evidence>
<evidence type="ECO:0000256" key="2">
    <source>
        <dbReference type="ARBA" id="ARBA00022527"/>
    </source>
</evidence>
<dbReference type="Pfam" id="PF00954">
    <property type="entry name" value="S_locus_glycop"/>
    <property type="match status" value="1"/>
</dbReference>
<keyword evidence="13" id="KW-0675">Receptor</keyword>
<evidence type="ECO:0000259" key="20">
    <source>
        <dbReference type="PROSITE" id="PS50011"/>
    </source>
</evidence>
<dbReference type="EC" id="2.7.11.1" evidence="17"/>
<gene>
    <name evidence="23" type="ORF">C2845_PM02G06660</name>
</gene>
<evidence type="ECO:0000256" key="6">
    <source>
        <dbReference type="ARBA" id="ARBA00022729"/>
    </source>
</evidence>
<dbReference type="AlphaFoldDB" id="A0A3L6S5J8"/>
<dbReference type="FunFam" id="2.90.10.10:FF:000002">
    <property type="entry name" value="Serine/threonine-protein kinase"/>
    <property type="match status" value="1"/>
</dbReference>
<dbReference type="GO" id="GO:0016020">
    <property type="term" value="C:membrane"/>
    <property type="evidence" value="ECO:0007669"/>
    <property type="project" value="UniProtKB-SubCell"/>
</dbReference>
<reference evidence="24" key="1">
    <citation type="journal article" date="2019" name="Nat. Commun.">
        <title>The genome of broomcorn millet.</title>
        <authorList>
            <person name="Zou C."/>
            <person name="Miki D."/>
            <person name="Li D."/>
            <person name="Tang Q."/>
            <person name="Xiao L."/>
            <person name="Rajput S."/>
            <person name="Deng P."/>
            <person name="Jia W."/>
            <person name="Huang R."/>
            <person name="Zhang M."/>
            <person name="Sun Y."/>
            <person name="Hu J."/>
            <person name="Fu X."/>
            <person name="Schnable P.S."/>
            <person name="Li F."/>
            <person name="Zhang H."/>
            <person name="Feng B."/>
            <person name="Zhu X."/>
            <person name="Liu R."/>
            <person name="Schnable J.C."/>
            <person name="Zhu J.-K."/>
            <person name="Zhang H."/>
        </authorList>
    </citation>
    <scope>NUCLEOTIDE SEQUENCE [LARGE SCALE GENOMIC DNA]</scope>
</reference>
<dbReference type="Gene3D" id="2.90.10.10">
    <property type="entry name" value="Bulb-type lectin domain"/>
    <property type="match status" value="1"/>
</dbReference>
<keyword evidence="12" id="KW-1015">Disulfide bond</keyword>
<dbReference type="InterPro" id="IPR001480">
    <property type="entry name" value="Bulb-type_lectin_dom"/>
</dbReference>
<dbReference type="SMART" id="SM00473">
    <property type="entry name" value="PAN_AP"/>
    <property type="match status" value="1"/>
</dbReference>
<dbReference type="Pfam" id="PF01453">
    <property type="entry name" value="B_lectin"/>
    <property type="match status" value="1"/>
</dbReference>
<dbReference type="GO" id="GO:0030246">
    <property type="term" value="F:carbohydrate binding"/>
    <property type="evidence" value="ECO:0007669"/>
    <property type="project" value="UniProtKB-KW"/>
</dbReference>
<accession>A0A3L6S5J8</accession>
<dbReference type="SUPFAM" id="SSF56112">
    <property type="entry name" value="Protein kinase-like (PK-like)"/>
    <property type="match status" value="1"/>
</dbReference>
<keyword evidence="14" id="KW-0325">Glycoprotein</keyword>
<keyword evidence="9 17" id="KW-0067">ATP-binding</keyword>
<dbReference type="InterPro" id="IPR003609">
    <property type="entry name" value="Pan_app"/>
</dbReference>
<organism evidence="23 24">
    <name type="scientific">Panicum miliaceum</name>
    <name type="common">Proso millet</name>
    <name type="synonym">Broomcorn millet</name>
    <dbReference type="NCBI Taxonomy" id="4540"/>
    <lineage>
        <taxon>Eukaryota</taxon>
        <taxon>Viridiplantae</taxon>
        <taxon>Streptophyta</taxon>
        <taxon>Embryophyta</taxon>
        <taxon>Tracheophyta</taxon>
        <taxon>Spermatophyta</taxon>
        <taxon>Magnoliopsida</taxon>
        <taxon>Liliopsida</taxon>
        <taxon>Poales</taxon>
        <taxon>Poaceae</taxon>
        <taxon>PACMAD clade</taxon>
        <taxon>Panicoideae</taxon>
        <taxon>Panicodae</taxon>
        <taxon>Paniceae</taxon>
        <taxon>Panicinae</taxon>
        <taxon>Panicum</taxon>
        <taxon>Panicum sect. Panicum</taxon>
    </lineage>
</organism>
<dbReference type="PANTHER" id="PTHR47974">
    <property type="entry name" value="OS07G0415500 PROTEIN"/>
    <property type="match status" value="1"/>
</dbReference>
<dbReference type="Proteomes" id="UP000275267">
    <property type="component" value="Unassembled WGS sequence"/>
</dbReference>
<protein>
    <recommendedName>
        <fullName evidence="17">Receptor-like serine/threonine-protein kinase</fullName>
        <ecNumber evidence="17">2.7.11.1</ecNumber>
    </recommendedName>
</protein>
<dbReference type="SMART" id="SM00108">
    <property type="entry name" value="B_lectin"/>
    <property type="match status" value="1"/>
</dbReference>
<dbReference type="PROSITE" id="PS50011">
    <property type="entry name" value="PROTEIN_KINASE_DOM"/>
    <property type="match status" value="1"/>
</dbReference>
<dbReference type="PROSITE" id="PS50948">
    <property type="entry name" value="PAN"/>
    <property type="match status" value="1"/>
</dbReference>
<keyword evidence="8 17" id="KW-0418">Kinase</keyword>
<evidence type="ECO:0000259" key="21">
    <source>
        <dbReference type="PROSITE" id="PS50927"/>
    </source>
</evidence>
<dbReference type="InterPro" id="IPR036426">
    <property type="entry name" value="Bulb-type_lectin_dom_sf"/>
</dbReference>
<evidence type="ECO:0000313" key="23">
    <source>
        <dbReference type="EMBL" id="RLN15874.1"/>
    </source>
</evidence>
<evidence type="ECO:0000256" key="16">
    <source>
        <dbReference type="ARBA" id="ARBA00048679"/>
    </source>
</evidence>
<feature type="binding site" evidence="18">
    <location>
        <position position="566"/>
    </location>
    <ligand>
        <name>ATP</name>
        <dbReference type="ChEBI" id="CHEBI:30616"/>
    </ligand>
</feature>
<dbReference type="CDD" id="cd00028">
    <property type="entry name" value="B_lectin"/>
    <property type="match status" value="1"/>
</dbReference>
<comment type="similarity">
    <text evidence="17">Belongs to the protein kinase superfamily. Ser/Thr protein kinase family.</text>
</comment>
<evidence type="ECO:0000256" key="7">
    <source>
        <dbReference type="ARBA" id="ARBA00022741"/>
    </source>
</evidence>
<dbReference type="InterPro" id="IPR011009">
    <property type="entry name" value="Kinase-like_dom_sf"/>
</dbReference>
<dbReference type="InterPro" id="IPR008271">
    <property type="entry name" value="Ser/Thr_kinase_AS"/>
</dbReference>
<comment type="caution">
    <text evidence="23">The sequence shown here is derived from an EMBL/GenBank/DDBJ whole genome shotgun (WGS) entry which is preliminary data.</text>
</comment>
<dbReference type="GO" id="GO:0106310">
    <property type="term" value="F:protein serine kinase activity"/>
    <property type="evidence" value="ECO:0007669"/>
    <property type="project" value="RHEA"/>
</dbReference>
<evidence type="ECO:0000256" key="8">
    <source>
        <dbReference type="ARBA" id="ARBA00022777"/>
    </source>
</evidence>
<evidence type="ECO:0000256" key="15">
    <source>
        <dbReference type="ARBA" id="ARBA00047899"/>
    </source>
</evidence>
<name>A0A3L6S5J8_PANMI</name>
<dbReference type="Pfam" id="PF08276">
    <property type="entry name" value="PAN_2"/>
    <property type="match status" value="1"/>
</dbReference>
<evidence type="ECO:0000256" key="1">
    <source>
        <dbReference type="ARBA" id="ARBA00004479"/>
    </source>
</evidence>
<dbReference type="InterPro" id="IPR017441">
    <property type="entry name" value="Protein_kinase_ATP_BS"/>
</dbReference>
<dbReference type="OrthoDB" id="596563at2759"/>
<evidence type="ECO:0000313" key="24">
    <source>
        <dbReference type="Proteomes" id="UP000275267"/>
    </source>
</evidence>
<feature type="transmembrane region" description="Helical" evidence="19">
    <location>
        <begin position="482"/>
        <end position="506"/>
    </location>
</feature>
<feature type="domain" description="Apple" evidence="22">
    <location>
        <begin position="384"/>
        <end position="470"/>
    </location>
</feature>
<dbReference type="GO" id="GO:0051707">
    <property type="term" value="P:response to other organism"/>
    <property type="evidence" value="ECO:0007669"/>
    <property type="project" value="UniProtKB-ARBA"/>
</dbReference>